<dbReference type="Pfam" id="PF16912">
    <property type="entry name" value="Glu_dehyd_C"/>
    <property type="match status" value="1"/>
</dbReference>
<reference evidence="7" key="1">
    <citation type="submission" date="2016-10" db="EMBL/GenBank/DDBJ databases">
        <authorList>
            <person name="Varghese N."/>
            <person name="Submissions S."/>
        </authorList>
    </citation>
    <scope>NUCLEOTIDE SEQUENCE [LARGE SCALE GENOMIC DNA]</scope>
    <source>
        <strain evidence="7">DSM 10146</strain>
    </source>
</reference>
<sequence length="351" mass="36786">MLALRKTRAGRGVDLVTTGYAEPLPAEGEVEVAIRAAGICGSDLHAVAWDPSYGFMEPFLPLTIGHEFAGRVVAVGAGVTALVPGDRVVCWPTLPCGTCDGCRAGRPSACEARRIVGLHRDGGFAERVRVPERVLHRIPETLEDDLAALSEPLAIAVNAVDVSGTQSGDRVVVLGPGPIGAAIAFVAQERGAEVLLVGLDDAERLAIATRMGIAATCDLSGTTLDAAVRARFGTRCDRVIEATGAAASVAQGLEVLRPEGVFVAAGIHARPFEIDLSRLVREKKQLRGAHDTTEAAFAEAIALLGRRGEALSHLITHRLPLSRGVEAFDLARSGGAMKVLLHPDDLEGQTT</sequence>
<evidence type="ECO:0000256" key="1">
    <source>
        <dbReference type="ARBA" id="ARBA00001947"/>
    </source>
</evidence>
<name>A0A1G7K2P6_9RHOB</name>
<dbReference type="Pfam" id="PF08240">
    <property type="entry name" value="ADH_N"/>
    <property type="match status" value="1"/>
</dbReference>
<dbReference type="SMART" id="SM00829">
    <property type="entry name" value="PKS_ER"/>
    <property type="match status" value="1"/>
</dbReference>
<feature type="domain" description="Enoyl reductase (ER)" evidence="5">
    <location>
        <begin position="12"/>
        <end position="341"/>
    </location>
</feature>
<evidence type="ECO:0000259" key="5">
    <source>
        <dbReference type="SMART" id="SM00829"/>
    </source>
</evidence>
<dbReference type="GO" id="GO:0008270">
    <property type="term" value="F:zinc ion binding"/>
    <property type="evidence" value="ECO:0007669"/>
    <property type="project" value="InterPro"/>
</dbReference>
<gene>
    <name evidence="6" type="ORF">SAMN04488105_11713</name>
</gene>
<dbReference type="PANTHER" id="PTHR43401:SF2">
    <property type="entry name" value="L-THREONINE 3-DEHYDROGENASE"/>
    <property type="match status" value="1"/>
</dbReference>
<dbReference type="PANTHER" id="PTHR43401">
    <property type="entry name" value="L-THREONINE 3-DEHYDROGENASE"/>
    <property type="match status" value="1"/>
</dbReference>
<evidence type="ECO:0000313" key="6">
    <source>
        <dbReference type="EMBL" id="SDF31533.1"/>
    </source>
</evidence>
<comment type="cofactor">
    <cofactor evidence="1">
        <name>Zn(2+)</name>
        <dbReference type="ChEBI" id="CHEBI:29105"/>
    </cofactor>
</comment>
<proteinExistence type="predicted"/>
<dbReference type="Proteomes" id="UP000198994">
    <property type="component" value="Unassembled WGS sequence"/>
</dbReference>
<dbReference type="GO" id="GO:0016616">
    <property type="term" value="F:oxidoreductase activity, acting on the CH-OH group of donors, NAD or NADP as acceptor"/>
    <property type="evidence" value="ECO:0007669"/>
    <property type="project" value="UniProtKB-ARBA"/>
</dbReference>
<keyword evidence="2" id="KW-0479">Metal-binding</keyword>
<dbReference type="SUPFAM" id="SSF51735">
    <property type="entry name" value="NAD(P)-binding Rossmann-fold domains"/>
    <property type="match status" value="1"/>
</dbReference>
<evidence type="ECO:0000313" key="7">
    <source>
        <dbReference type="Proteomes" id="UP000198994"/>
    </source>
</evidence>
<dbReference type="OrthoDB" id="9809185at2"/>
<dbReference type="STRING" id="282683.SAMN04488105_11713"/>
<dbReference type="InterPro" id="IPR002328">
    <property type="entry name" value="ADH_Zn_CS"/>
</dbReference>
<dbReference type="EMBL" id="FNAV01000017">
    <property type="protein sequence ID" value="SDF31533.1"/>
    <property type="molecule type" value="Genomic_DNA"/>
</dbReference>
<keyword evidence="7" id="KW-1185">Reference proteome</keyword>
<keyword evidence="4" id="KW-0560">Oxidoreductase</keyword>
<dbReference type="PROSITE" id="PS00059">
    <property type="entry name" value="ADH_ZINC"/>
    <property type="match status" value="1"/>
</dbReference>
<evidence type="ECO:0000256" key="4">
    <source>
        <dbReference type="ARBA" id="ARBA00023002"/>
    </source>
</evidence>
<dbReference type="InterPro" id="IPR036291">
    <property type="entry name" value="NAD(P)-bd_dom_sf"/>
</dbReference>
<accession>A0A1G7K2P6</accession>
<evidence type="ECO:0000256" key="3">
    <source>
        <dbReference type="ARBA" id="ARBA00022833"/>
    </source>
</evidence>
<evidence type="ECO:0000256" key="2">
    <source>
        <dbReference type="ARBA" id="ARBA00022723"/>
    </source>
</evidence>
<dbReference type="RefSeq" id="WP_089962871.1">
    <property type="nucleotide sequence ID" value="NZ_FNAV01000017.1"/>
</dbReference>
<protein>
    <submittedName>
        <fullName evidence="6">L-iditol 2-dehydrogenase</fullName>
    </submittedName>
</protein>
<dbReference type="InterPro" id="IPR050129">
    <property type="entry name" value="Zn_alcohol_dh"/>
</dbReference>
<dbReference type="Gene3D" id="3.40.50.720">
    <property type="entry name" value="NAD(P)-binding Rossmann-like Domain"/>
    <property type="match status" value="1"/>
</dbReference>
<dbReference type="InterPro" id="IPR011032">
    <property type="entry name" value="GroES-like_sf"/>
</dbReference>
<dbReference type="AlphaFoldDB" id="A0A1G7K2P6"/>
<organism evidence="6 7">
    <name type="scientific">Salipiger thiooxidans</name>
    <dbReference type="NCBI Taxonomy" id="282683"/>
    <lineage>
        <taxon>Bacteria</taxon>
        <taxon>Pseudomonadati</taxon>
        <taxon>Pseudomonadota</taxon>
        <taxon>Alphaproteobacteria</taxon>
        <taxon>Rhodobacterales</taxon>
        <taxon>Roseobacteraceae</taxon>
        <taxon>Salipiger</taxon>
    </lineage>
</organism>
<keyword evidence="3" id="KW-0862">Zinc</keyword>
<dbReference type="Gene3D" id="3.90.180.10">
    <property type="entry name" value="Medium-chain alcohol dehydrogenases, catalytic domain"/>
    <property type="match status" value="1"/>
</dbReference>
<dbReference type="InterPro" id="IPR031640">
    <property type="entry name" value="Glu_dehyd_C"/>
</dbReference>
<dbReference type="InterPro" id="IPR020843">
    <property type="entry name" value="ER"/>
</dbReference>
<dbReference type="SUPFAM" id="SSF50129">
    <property type="entry name" value="GroES-like"/>
    <property type="match status" value="1"/>
</dbReference>
<dbReference type="InterPro" id="IPR013154">
    <property type="entry name" value="ADH-like_N"/>
</dbReference>